<dbReference type="STRING" id="1136941.ACH46_09470"/>
<keyword evidence="4" id="KW-1185">Reference proteome</keyword>
<name>A0A0N9MU84_9ACTN</name>
<evidence type="ECO:0000313" key="4">
    <source>
        <dbReference type="Proteomes" id="UP000063789"/>
    </source>
</evidence>
<evidence type="ECO:0000256" key="1">
    <source>
        <dbReference type="SAM" id="MobiDB-lite"/>
    </source>
</evidence>
<organism evidence="3 4">
    <name type="scientific">Gordonia phthalatica</name>
    <dbReference type="NCBI Taxonomy" id="1136941"/>
    <lineage>
        <taxon>Bacteria</taxon>
        <taxon>Bacillati</taxon>
        <taxon>Actinomycetota</taxon>
        <taxon>Actinomycetes</taxon>
        <taxon>Mycobacteriales</taxon>
        <taxon>Gordoniaceae</taxon>
        <taxon>Gordonia</taxon>
    </lineage>
</organism>
<feature type="region of interest" description="Disordered" evidence="1">
    <location>
        <begin position="264"/>
        <end position="288"/>
    </location>
</feature>
<evidence type="ECO:0000259" key="2">
    <source>
        <dbReference type="Pfam" id="PF14080"/>
    </source>
</evidence>
<proteinExistence type="predicted"/>
<dbReference type="OrthoDB" id="4404312at2"/>
<dbReference type="KEGG" id="goq:ACH46_09470"/>
<protein>
    <recommendedName>
        <fullName evidence="2">DUF4261 domain-containing protein</fullName>
    </recommendedName>
</protein>
<gene>
    <name evidence="3" type="ORF">ACH46_09470</name>
</gene>
<accession>A0A0N9MU84</accession>
<dbReference type="RefSeq" id="WP_062395209.1">
    <property type="nucleotide sequence ID" value="NZ_CP011853.1"/>
</dbReference>
<reference evidence="3 4" key="2">
    <citation type="journal article" date="2017" name="Int. J. Syst. Evol. Microbiol.">
        <title>Gordonia phthalatica sp. nov., a di-n-butyl phthalate-degrading bacterium isolated from activated sludge.</title>
        <authorList>
            <person name="Jin D."/>
            <person name="Kong X."/>
            <person name="Jia M."/>
            <person name="Yu X."/>
            <person name="Wang X."/>
            <person name="Zhuang X."/>
            <person name="Deng Y."/>
            <person name="Bai Z."/>
        </authorList>
    </citation>
    <scope>NUCLEOTIDE SEQUENCE [LARGE SCALE GENOMIC DNA]</scope>
    <source>
        <strain evidence="3 4">QH-11</strain>
    </source>
</reference>
<dbReference type="Proteomes" id="UP000063789">
    <property type="component" value="Chromosome"/>
</dbReference>
<dbReference type="PATRIC" id="fig|1136941.3.peg.1930"/>
<sequence>MPSLAMLFQSHLDPTLDGDRLVTQMLTDFPDLDSALLRVEPSKKADAPLSLSYGDQVISLMAFAEPVGDDLGEIAAYSRLWPNDVPAPSDYRAHTIVTVVRAGAAQTHVEAIADAVLMSKVIASAVALTETIVAVYFGSANHVILPALFRDLAIETLPQPMLPAWVALNVAPRPDGIMTGHTRGLDMLGLMDVEIVASRESAEDTFGRIINTSIYQLENGPVIGDGHSIGETDEVEVVVRHAPSQVETDKIVLSLEFPGQEFPVFEPPVDDDAPVEEPKKRRWFKRKR</sequence>
<dbReference type="AlphaFoldDB" id="A0A0N9MU84"/>
<reference evidence="4" key="1">
    <citation type="submission" date="2015-06" db="EMBL/GenBank/DDBJ databases">
        <title>Complete genome sequence and metabolic analysis of phthalate degradation pathway in Gordonia sp. QH-11.</title>
        <authorList>
            <person name="Jin D."/>
            <person name="Kong X."/>
            <person name="Bai Z."/>
        </authorList>
    </citation>
    <scope>NUCLEOTIDE SEQUENCE [LARGE SCALE GENOMIC DNA]</scope>
    <source>
        <strain evidence="4">QH-11</strain>
    </source>
</reference>
<dbReference type="EMBL" id="CP011853">
    <property type="protein sequence ID" value="ALG86757.1"/>
    <property type="molecule type" value="Genomic_DNA"/>
</dbReference>
<feature type="domain" description="DUF4261" evidence="2">
    <location>
        <begin position="182"/>
        <end position="255"/>
    </location>
</feature>
<evidence type="ECO:0000313" key="3">
    <source>
        <dbReference type="EMBL" id="ALG86757.1"/>
    </source>
</evidence>
<dbReference type="Pfam" id="PF14080">
    <property type="entry name" value="DUF4261"/>
    <property type="match status" value="1"/>
</dbReference>
<dbReference type="InterPro" id="IPR025357">
    <property type="entry name" value="DUF4261"/>
</dbReference>